<dbReference type="PANTHER" id="PTHR12526:SF638">
    <property type="entry name" value="SPORE COAT PROTEIN SA"/>
    <property type="match status" value="1"/>
</dbReference>
<evidence type="ECO:0000313" key="3">
    <source>
        <dbReference type="Proteomes" id="UP001379235"/>
    </source>
</evidence>
<sequence>MTRLIAVCANQAWNLVNFRAGLIRALIAQGFSIVAIAPPDAEMERRLAEMGCSFEPVEIDSAGLSPLRDFATFLAFRRAIARHKPAAWLSWTIKPNVYGSLAARLAGVPAFPNVSGLGTAFIRQGLLTQIAKRLYRTGFARAHRVFFQNTDDRDLFVALGMVRAGQTALLPGSGIDANHWAPASDARPGPNRFLMIARVVADKGVREYAEAAKAVRARFPDARFALMGPLDVANRTAIARDEVERWQNEGAIEYLPPADDVRPAVNAADWIVLPSYREGLSRVLLEAAAMARPIVTTDVPGCRDVVTDGVNGFLCEARDAASLTAALERAAACDDERWRIMGQAGRERVRAEFSQERVTQIYMEALEFAGIVPPVPT</sequence>
<proteinExistence type="predicted"/>
<dbReference type="RefSeq" id="WP_339966895.1">
    <property type="nucleotide sequence ID" value="NZ_JBBHJY010000004.1"/>
</dbReference>
<dbReference type="PANTHER" id="PTHR12526">
    <property type="entry name" value="GLYCOSYLTRANSFERASE"/>
    <property type="match status" value="1"/>
</dbReference>
<accession>A0ABU8S8U2</accession>
<dbReference type="Proteomes" id="UP001379235">
    <property type="component" value="Unassembled WGS sequence"/>
</dbReference>
<dbReference type="Pfam" id="PF13692">
    <property type="entry name" value="Glyco_trans_1_4"/>
    <property type="match status" value="1"/>
</dbReference>
<evidence type="ECO:0000259" key="1">
    <source>
        <dbReference type="Pfam" id="PF13579"/>
    </source>
</evidence>
<comment type="caution">
    <text evidence="2">The sequence shown here is derived from an EMBL/GenBank/DDBJ whole genome shotgun (WGS) entry which is preliminary data.</text>
</comment>
<evidence type="ECO:0000313" key="2">
    <source>
        <dbReference type="EMBL" id="MEJ6010331.1"/>
    </source>
</evidence>
<feature type="domain" description="Glycosyltransferase subfamily 4-like N-terminal" evidence="1">
    <location>
        <begin position="21"/>
        <end position="171"/>
    </location>
</feature>
<dbReference type="SUPFAM" id="SSF53756">
    <property type="entry name" value="UDP-Glycosyltransferase/glycogen phosphorylase"/>
    <property type="match status" value="1"/>
</dbReference>
<organism evidence="2 3">
    <name type="scientific">Novosphingobium aquae</name>
    <dbReference type="NCBI Taxonomy" id="3133435"/>
    <lineage>
        <taxon>Bacteria</taxon>
        <taxon>Pseudomonadati</taxon>
        <taxon>Pseudomonadota</taxon>
        <taxon>Alphaproteobacteria</taxon>
        <taxon>Sphingomonadales</taxon>
        <taxon>Sphingomonadaceae</taxon>
        <taxon>Novosphingobium</taxon>
    </lineage>
</organism>
<protein>
    <submittedName>
        <fullName evidence="2">Glycosyltransferase family 4 protein</fullName>
    </submittedName>
</protein>
<dbReference type="Pfam" id="PF13579">
    <property type="entry name" value="Glyco_trans_4_4"/>
    <property type="match status" value="1"/>
</dbReference>
<dbReference type="CDD" id="cd03808">
    <property type="entry name" value="GT4_CapM-like"/>
    <property type="match status" value="1"/>
</dbReference>
<reference evidence="2 3" key="1">
    <citation type="submission" date="2024-03" db="EMBL/GenBank/DDBJ databases">
        <authorList>
            <person name="Jo J.-H."/>
        </authorList>
    </citation>
    <scope>NUCLEOTIDE SEQUENCE [LARGE SCALE GENOMIC DNA]</scope>
    <source>
        <strain evidence="2 3">AS3R-12</strain>
    </source>
</reference>
<dbReference type="Gene3D" id="3.40.50.2000">
    <property type="entry name" value="Glycogen Phosphorylase B"/>
    <property type="match status" value="2"/>
</dbReference>
<dbReference type="EMBL" id="JBBHJY010000004">
    <property type="protein sequence ID" value="MEJ6010331.1"/>
    <property type="molecule type" value="Genomic_DNA"/>
</dbReference>
<keyword evidence="3" id="KW-1185">Reference proteome</keyword>
<dbReference type="InterPro" id="IPR028098">
    <property type="entry name" value="Glyco_trans_4-like_N"/>
</dbReference>
<gene>
    <name evidence="2" type="ORF">WG900_10410</name>
</gene>
<name>A0ABU8S8U2_9SPHN</name>